<sequence length="95" mass="10906">MKSTDFVADSLRRAVDAALADDWDLAHQIAQDSSHPLANWLHAVLHKIEGDAWNSRYWYSRTDKKFEDFDDHRAELMAIAVELSKLNRQAPTTPL</sequence>
<proteinExistence type="predicted"/>
<dbReference type="AlphaFoldDB" id="A0A3N0V2K0"/>
<keyword evidence="2" id="KW-1185">Reference proteome</keyword>
<dbReference type="RefSeq" id="WP_123236842.1">
    <property type="nucleotide sequence ID" value="NZ_RJVP01000002.1"/>
</dbReference>
<name>A0A3N0V2K0_9PROT</name>
<comment type="caution">
    <text evidence="1">The sequence shown here is derived from an EMBL/GenBank/DDBJ whole genome shotgun (WGS) entry which is preliminary data.</text>
</comment>
<protein>
    <submittedName>
        <fullName evidence="1">Uncharacterized protein</fullName>
    </submittedName>
</protein>
<reference evidence="1 2" key="1">
    <citation type="submission" date="2018-10" db="EMBL/GenBank/DDBJ databases">
        <authorList>
            <person name="Chen W.-M."/>
        </authorList>
    </citation>
    <scope>NUCLEOTIDE SEQUENCE [LARGE SCALE GENOMIC DNA]</scope>
    <source>
        <strain evidence="1 2">H-5</strain>
    </source>
</reference>
<evidence type="ECO:0000313" key="1">
    <source>
        <dbReference type="EMBL" id="ROH87036.1"/>
    </source>
</evidence>
<gene>
    <name evidence="1" type="ORF">ED236_04920</name>
</gene>
<organism evidence="1 2">
    <name type="scientific">Pseudomethylobacillus aquaticus</name>
    <dbReference type="NCBI Taxonomy" id="2676064"/>
    <lineage>
        <taxon>Bacteria</taxon>
        <taxon>Pseudomonadati</taxon>
        <taxon>Pseudomonadota</taxon>
        <taxon>Betaproteobacteria</taxon>
        <taxon>Nitrosomonadales</taxon>
        <taxon>Methylophilaceae</taxon>
        <taxon>Pseudomethylobacillus</taxon>
    </lineage>
</organism>
<evidence type="ECO:0000313" key="2">
    <source>
        <dbReference type="Proteomes" id="UP000275137"/>
    </source>
</evidence>
<dbReference type="EMBL" id="RJVP01000002">
    <property type="protein sequence ID" value="ROH87036.1"/>
    <property type="molecule type" value="Genomic_DNA"/>
</dbReference>
<accession>A0A3N0V2K0</accession>
<dbReference type="Proteomes" id="UP000275137">
    <property type="component" value="Unassembled WGS sequence"/>
</dbReference>